<evidence type="ECO:0000256" key="1">
    <source>
        <dbReference type="ARBA" id="ARBA00022908"/>
    </source>
</evidence>
<dbReference type="RefSeq" id="WP_376867807.1">
    <property type="nucleotide sequence ID" value="NZ_JBHRYB010000015.1"/>
</dbReference>
<proteinExistence type="predicted"/>
<evidence type="ECO:0000256" key="3">
    <source>
        <dbReference type="ARBA" id="ARBA00023172"/>
    </source>
</evidence>
<evidence type="ECO:0000256" key="2">
    <source>
        <dbReference type="ARBA" id="ARBA00023125"/>
    </source>
</evidence>
<gene>
    <name evidence="5" type="ORF">ACFOMG_15015</name>
</gene>
<dbReference type="PROSITE" id="PS51898">
    <property type="entry name" value="TYR_RECOMBINASE"/>
    <property type="match status" value="1"/>
</dbReference>
<dbReference type="CDD" id="cd00796">
    <property type="entry name" value="INT_Rci_Hp1_C"/>
    <property type="match status" value="1"/>
</dbReference>
<sequence length="333" mass="37466">MAVRKTDDGRWVVDLRPNGVGGRRIRKLFDTKAEANRYEKLVLSKVAGGQEWNGGRRKDSRHLSDLIELWWQIKGIHLKDGPKRRRYLGYICDSLNDPVAVEMRPTSFADYRASRLEGGTSEKTLNNELGYLKAVFNQLVKAGEIEYPNPISGVDAIRIDEQELAWLTHDQIRHLLSVLDGSDNPHVKILTEICLSTGARWGEAESLKLRHVRDGKVSFHGTKSGKSRSVPISDDLFARLHSHLSEYKEFTFSRSAFSRALDRSEIELPKGQAAHVLRHTFASHFVMNGGNILTLQKILGHSSLAMTMRYAHLSPDHLLDAVTLNPLSKVAEG</sequence>
<comment type="caution">
    <text evidence="5">The sequence shown here is derived from an EMBL/GenBank/DDBJ whole genome shotgun (WGS) entry which is preliminary data.</text>
</comment>
<dbReference type="PANTHER" id="PTHR30349">
    <property type="entry name" value="PHAGE INTEGRASE-RELATED"/>
    <property type="match status" value="1"/>
</dbReference>
<keyword evidence="2" id="KW-0238">DNA-binding</keyword>
<protein>
    <submittedName>
        <fullName evidence="5">Tyrosine-type recombinase/integrase</fullName>
    </submittedName>
</protein>
<evidence type="ECO:0000313" key="5">
    <source>
        <dbReference type="EMBL" id="MFC3681414.1"/>
    </source>
</evidence>
<dbReference type="Pfam" id="PF24624">
    <property type="entry name" value="Int_N"/>
    <property type="match status" value="1"/>
</dbReference>
<evidence type="ECO:0000259" key="4">
    <source>
        <dbReference type="PROSITE" id="PS51898"/>
    </source>
</evidence>
<feature type="domain" description="Tyr recombinase" evidence="4">
    <location>
        <begin position="162"/>
        <end position="323"/>
    </location>
</feature>
<evidence type="ECO:0000313" key="6">
    <source>
        <dbReference type="Proteomes" id="UP001595722"/>
    </source>
</evidence>
<dbReference type="SUPFAM" id="SSF56349">
    <property type="entry name" value="DNA breaking-rejoining enzymes"/>
    <property type="match status" value="1"/>
</dbReference>
<dbReference type="InterPro" id="IPR013762">
    <property type="entry name" value="Integrase-like_cat_sf"/>
</dbReference>
<accession>A0ABV7VV68</accession>
<dbReference type="Gene3D" id="1.10.150.130">
    <property type="match status" value="1"/>
</dbReference>
<organism evidence="5 6">
    <name type="scientific">Bacterioplanoides pacificum</name>
    <dbReference type="NCBI Taxonomy" id="1171596"/>
    <lineage>
        <taxon>Bacteria</taxon>
        <taxon>Pseudomonadati</taxon>
        <taxon>Pseudomonadota</taxon>
        <taxon>Gammaproteobacteria</taxon>
        <taxon>Oceanospirillales</taxon>
        <taxon>Oceanospirillaceae</taxon>
        <taxon>Bacterioplanoides</taxon>
    </lineage>
</organism>
<dbReference type="InterPro" id="IPR057084">
    <property type="entry name" value="Int_N"/>
</dbReference>
<dbReference type="Gene3D" id="1.10.443.10">
    <property type="entry name" value="Intergrase catalytic core"/>
    <property type="match status" value="1"/>
</dbReference>
<dbReference type="InterPro" id="IPR011010">
    <property type="entry name" value="DNA_brk_join_enz"/>
</dbReference>
<dbReference type="Proteomes" id="UP001595722">
    <property type="component" value="Unassembled WGS sequence"/>
</dbReference>
<keyword evidence="6" id="KW-1185">Reference proteome</keyword>
<name>A0ABV7VV68_9GAMM</name>
<dbReference type="EMBL" id="JBHRYB010000015">
    <property type="protein sequence ID" value="MFC3681414.1"/>
    <property type="molecule type" value="Genomic_DNA"/>
</dbReference>
<keyword evidence="1" id="KW-0229">DNA integration</keyword>
<dbReference type="InterPro" id="IPR050090">
    <property type="entry name" value="Tyrosine_recombinase_XerCD"/>
</dbReference>
<dbReference type="InterPro" id="IPR002104">
    <property type="entry name" value="Integrase_catalytic"/>
</dbReference>
<keyword evidence="3" id="KW-0233">DNA recombination</keyword>
<dbReference type="PANTHER" id="PTHR30349:SF93">
    <property type="entry name" value="FELS-2 PROPHAGE PROTEIN"/>
    <property type="match status" value="1"/>
</dbReference>
<dbReference type="Pfam" id="PF00589">
    <property type="entry name" value="Phage_integrase"/>
    <property type="match status" value="1"/>
</dbReference>
<reference evidence="6" key="1">
    <citation type="journal article" date="2019" name="Int. J. Syst. Evol. Microbiol.">
        <title>The Global Catalogue of Microorganisms (GCM) 10K type strain sequencing project: providing services to taxonomists for standard genome sequencing and annotation.</title>
        <authorList>
            <consortium name="The Broad Institute Genomics Platform"/>
            <consortium name="The Broad Institute Genome Sequencing Center for Infectious Disease"/>
            <person name="Wu L."/>
            <person name="Ma J."/>
        </authorList>
    </citation>
    <scope>NUCLEOTIDE SEQUENCE [LARGE SCALE GENOMIC DNA]</scope>
    <source>
        <strain evidence="6">KCTC 42424</strain>
    </source>
</reference>
<dbReference type="InterPro" id="IPR010998">
    <property type="entry name" value="Integrase_recombinase_N"/>
</dbReference>